<name>A0A0A9FJ84_ARUDO</name>
<evidence type="ECO:0000313" key="2">
    <source>
        <dbReference type="EMBL" id="JAE11299.1"/>
    </source>
</evidence>
<reference evidence="2" key="1">
    <citation type="submission" date="2014-09" db="EMBL/GenBank/DDBJ databases">
        <authorList>
            <person name="Magalhaes I.L.F."/>
            <person name="Oliveira U."/>
            <person name="Santos F.R."/>
            <person name="Vidigal T.H.D.A."/>
            <person name="Brescovit A.D."/>
            <person name="Santos A.J."/>
        </authorList>
    </citation>
    <scope>NUCLEOTIDE SEQUENCE</scope>
    <source>
        <tissue evidence="2">Shoot tissue taken approximately 20 cm above the soil surface</tissue>
    </source>
</reference>
<sequence>MTPSGSKSLMTSKEERVVVVRSTGRPG</sequence>
<keyword evidence="2" id="KW-0808">Transferase</keyword>
<accession>A0A0A9FJ84</accession>
<dbReference type="GO" id="GO:0016740">
    <property type="term" value="F:transferase activity"/>
    <property type="evidence" value="ECO:0007669"/>
    <property type="project" value="UniProtKB-KW"/>
</dbReference>
<feature type="region of interest" description="Disordered" evidence="1">
    <location>
        <begin position="1"/>
        <end position="27"/>
    </location>
</feature>
<evidence type="ECO:0000256" key="1">
    <source>
        <dbReference type="SAM" id="MobiDB-lite"/>
    </source>
</evidence>
<organism evidence="2">
    <name type="scientific">Arundo donax</name>
    <name type="common">Giant reed</name>
    <name type="synonym">Donax arundinaceus</name>
    <dbReference type="NCBI Taxonomy" id="35708"/>
    <lineage>
        <taxon>Eukaryota</taxon>
        <taxon>Viridiplantae</taxon>
        <taxon>Streptophyta</taxon>
        <taxon>Embryophyta</taxon>
        <taxon>Tracheophyta</taxon>
        <taxon>Spermatophyta</taxon>
        <taxon>Magnoliopsida</taxon>
        <taxon>Liliopsida</taxon>
        <taxon>Poales</taxon>
        <taxon>Poaceae</taxon>
        <taxon>PACMAD clade</taxon>
        <taxon>Arundinoideae</taxon>
        <taxon>Arundineae</taxon>
        <taxon>Arundo</taxon>
    </lineage>
</organism>
<reference evidence="2" key="2">
    <citation type="journal article" date="2015" name="Data Brief">
        <title>Shoot transcriptome of the giant reed, Arundo donax.</title>
        <authorList>
            <person name="Barrero R.A."/>
            <person name="Guerrero F.D."/>
            <person name="Moolhuijzen P."/>
            <person name="Goolsby J.A."/>
            <person name="Tidwell J."/>
            <person name="Bellgard S.E."/>
            <person name="Bellgard M.I."/>
        </authorList>
    </citation>
    <scope>NUCLEOTIDE SEQUENCE</scope>
    <source>
        <tissue evidence="2">Shoot tissue taken approximately 20 cm above the soil surface</tissue>
    </source>
</reference>
<proteinExistence type="predicted"/>
<feature type="compositionally biased region" description="Polar residues" evidence="1">
    <location>
        <begin position="1"/>
        <end position="11"/>
    </location>
</feature>
<dbReference type="EMBL" id="GBRH01186597">
    <property type="protein sequence ID" value="JAE11299.1"/>
    <property type="molecule type" value="Transcribed_RNA"/>
</dbReference>
<protein>
    <submittedName>
        <fullName evidence="2">3-deoxy-d-manno-octulosonic-acid transferase, putative</fullName>
    </submittedName>
</protein>
<dbReference type="AlphaFoldDB" id="A0A0A9FJ84"/>